<sequence>MGETASRLAAPAPLNPKKLTPRQLQQLLNNFGLNELSPSKARISLLAFVRAFPGVLQGHATLLLPTLKEIARHQQLPAQPHGQSFATLSSSSLVADVDGRVPTNIVGARCSKPSKKQVEALKIANSITLQEIIDSISSCCSGEAPETEVLLTERMLGRIARAFQPRWIQLEENEHLRNALETIGGVSLAPRACVSLIQLLHLGYLEMMFLINSSSLLFQDQVARTTSGLTCNEAQELHIRAHPTRGIHATSAWDSAPALKMVFPKELNFTFAIRAMASAFAEAAAPTTIHASTPTAAAVANAAVAVTQLAAHLSDGTHARTSSVELAAQASGALLHASSSTIGSGGLRHEVFAVLSWIRAALPALPALCTLGVAAHLLGDAVFDGQPQQERRDSSTTNVQYSVSPLWCLSGPRLYSLRGWLRNGAIVRTVLKWSAADPASCSVDARGATHKDAQCVCVSAQTKSLVTARDIDPKRTRSQWIDAYEGRYLPKLCALCVAAANHDAFPLSSQGTMDVPICLMEARELKEGGHVFFGDAGTCLFSLEPQLNILRTSGLGRNFVYLNTKNKFYPIGLGFGGQVGAFRLWIGDEMKGCYITKSDCTYSPGRMLQKMNEPIPQTFNPQDSVTALHSAVGGTNISSSSRPPGAASAWPTVAAPEPEASHTADFLVSINVKEIEIWGTGDASTLEQQRVLMKQQEQLRQERRQVDKGRLLDSNFDREFLLEMDSGTRVPIDVLRAEMGRMASSNSKCINMETVRINRFRA</sequence>
<feature type="domain" description="TLDc" evidence="1">
    <location>
        <begin position="529"/>
        <end position="607"/>
    </location>
</feature>
<organism evidence="2 3">
    <name type="scientific">Cyclospora cayetanensis</name>
    <dbReference type="NCBI Taxonomy" id="88456"/>
    <lineage>
        <taxon>Eukaryota</taxon>
        <taxon>Sar</taxon>
        <taxon>Alveolata</taxon>
        <taxon>Apicomplexa</taxon>
        <taxon>Conoidasida</taxon>
        <taxon>Coccidia</taxon>
        <taxon>Eucoccidiorida</taxon>
        <taxon>Eimeriorina</taxon>
        <taxon>Eimeriidae</taxon>
        <taxon>Cyclospora</taxon>
    </lineage>
</organism>
<dbReference type="Pfam" id="PF07534">
    <property type="entry name" value="TLD"/>
    <property type="match status" value="1"/>
</dbReference>
<dbReference type="VEuPathDB" id="ToxoDB:cyc_00139"/>
<keyword evidence="3" id="KW-1185">Reference proteome</keyword>
<comment type="caution">
    <text evidence="2">The sequence shown here is derived from an EMBL/GenBank/DDBJ whole genome shotgun (WGS) entry which is preliminary data.</text>
</comment>
<gene>
    <name evidence="2" type="ORF">cyc_00139</name>
</gene>
<evidence type="ECO:0000313" key="3">
    <source>
        <dbReference type="Proteomes" id="UP000095192"/>
    </source>
</evidence>
<dbReference type="EMBL" id="JROU02000691">
    <property type="protein sequence ID" value="OEH78566.1"/>
    <property type="molecule type" value="Genomic_DNA"/>
</dbReference>
<dbReference type="Proteomes" id="UP000095192">
    <property type="component" value="Unassembled WGS sequence"/>
</dbReference>
<reference evidence="2 3" key="1">
    <citation type="journal article" date="2016" name="BMC Genomics">
        <title>Comparative genomics reveals Cyclospora cayetanensis possesses coccidia-like metabolism and invasion components but unique surface antigens.</title>
        <authorList>
            <person name="Liu S."/>
            <person name="Wang L."/>
            <person name="Zheng H."/>
            <person name="Xu Z."/>
            <person name="Roellig D.M."/>
            <person name="Li N."/>
            <person name="Frace M.A."/>
            <person name="Tang K."/>
            <person name="Arrowood M.J."/>
            <person name="Moss D.M."/>
            <person name="Zhang L."/>
            <person name="Feng Y."/>
            <person name="Xiao L."/>
        </authorList>
    </citation>
    <scope>NUCLEOTIDE SEQUENCE [LARGE SCALE GENOMIC DNA]</scope>
    <source>
        <strain evidence="2 3">CHN_HEN01</strain>
    </source>
</reference>
<name>A0A1D3D537_9EIME</name>
<protein>
    <submittedName>
        <fullName evidence="2">TLD domain-containing protein</fullName>
    </submittedName>
</protein>
<dbReference type="InParanoid" id="A0A1D3D537"/>
<dbReference type="AlphaFoldDB" id="A0A1D3D537"/>
<evidence type="ECO:0000313" key="2">
    <source>
        <dbReference type="EMBL" id="OEH78566.1"/>
    </source>
</evidence>
<proteinExistence type="predicted"/>
<accession>A0A1D3D537</accession>
<evidence type="ECO:0000259" key="1">
    <source>
        <dbReference type="Pfam" id="PF07534"/>
    </source>
</evidence>
<dbReference type="VEuPathDB" id="ToxoDB:LOC34617358"/>
<dbReference type="InterPro" id="IPR006571">
    <property type="entry name" value="TLDc_dom"/>
</dbReference>